<sequence length="65" mass="6753">MTGTRSPALDETSLIDLVDRLIEGGVVVGGDLVLSLAGVDLVYVGLRLVIAPAHKVELPGTGRTR</sequence>
<proteinExistence type="predicted"/>
<gene>
    <name evidence="3" type="ORF">GCM10017579_41170</name>
</gene>
<dbReference type="Pfam" id="PF00741">
    <property type="entry name" value="Gas_vesicle"/>
    <property type="match status" value="1"/>
</dbReference>
<accession>A0ABQ5T4L2</accession>
<evidence type="ECO:0000256" key="2">
    <source>
        <dbReference type="ARBA" id="ARBA00035108"/>
    </source>
</evidence>
<dbReference type="RefSeq" id="WP_189118602.1">
    <property type="nucleotide sequence ID" value="NZ_BMRK01000007.1"/>
</dbReference>
<comment type="caution">
    <text evidence="3">The sequence shown here is derived from an EMBL/GenBank/DDBJ whole genome shotgun (WGS) entry which is preliminary data.</text>
</comment>
<dbReference type="InterPro" id="IPR000638">
    <property type="entry name" value="Gas-vesicle_GvpA-like"/>
</dbReference>
<name>A0ABQ5T4L2_9ACTN</name>
<evidence type="ECO:0008006" key="5">
    <source>
        <dbReference type="Google" id="ProtNLM"/>
    </source>
</evidence>
<reference evidence="3" key="2">
    <citation type="submission" date="2023-01" db="EMBL/GenBank/DDBJ databases">
        <authorList>
            <person name="Sun Q."/>
            <person name="Evtushenko L."/>
        </authorList>
    </citation>
    <scope>NUCLEOTIDE SEQUENCE</scope>
    <source>
        <strain evidence="3">VKM Ac-1246</strain>
    </source>
</reference>
<organism evidence="3 4">
    <name type="scientific">Nocardioides luteus</name>
    <dbReference type="NCBI Taxonomy" id="1844"/>
    <lineage>
        <taxon>Bacteria</taxon>
        <taxon>Bacillati</taxon>
        <taxon>Actinomycetota</taxon>
        <taxon>Actinomycetes</taxon>
        <taxon>Propionibacteriales</taxon>
        <taxon>Nocardioidaceae</taxon>
        <taxon>Nocardioides</taxon>
    </lineage>
</organism>
<keyword evidence="4" id="KW-1185">Reference proteome</keyword>
<dbReference type="EMBL" id="BSEL01000010">
    <property type="protein sequence ID" value="GLJ70081.1"/>
    <property type="molecule type" value="Genomic_DNA"/>
</dbReference>
<reference evidence="3" key="1">
    <citation type="journal article" date="2014" name="Int. J. Syst. Evol. Microbiol.">
        <title>Complete genome of a new Firmicutes species belonging to the dominant human colonic microbiota ('Ruminococcus bicirculans') reveals two chromosomes and a selective capacity to utilize plant glucans.</title>
        <authorList>
            <consortium name="NISC Comparative Sequencing Program"/>
            <person name="Wegmann U."/>
            <person name="Louis P."/>
            <person name="Goesmann A."/>
            <person name="Henrissat B."/>
            <person name="Duncan S.H."/>
            <person name="Flint H.J."/>
        </authorList>
    </citation>
    <scope>NUCLEOTIDE SEQUENCE</scope>
    <source>
        <strain evidence="3">VKM Ac-1246</strain>
    </source>
</reference>
<keyword evidence="1" id="KW-0304">Gas vesicle</keyword>
<evidence type="ECO:0000256" key="1">
    <source>
        <dbReference type="ARBA" id="ARBA00022987"/>
    </source>
</evidence>
<comment type="subcellular location">
    <subcellularLocation>
        <location evidence="2">Gas vesicle</location>
    </subcellularLocation>
</comment>
<dbReference type="Proteomes" id="UP001142292">
    <property type="component" value="Unassembled WGS sequence"/>
</dbReference>
<evidence type="ECO:0000313" key="3">
    <source>
        <dbReference type="EMBL" id="GLJ70081.1"/>
    </source>
</evidence>
<evidence type="ECO:0000313" key="4">
    <source>
        <dbReference type="Proteomes" id="UP001142292"/>
    </source>
</evidence>
<protein>
    <recommendedName>
        <fullName evidence="5">Gas vesicle protein</fullName>
    </recommendedName>
</protein>